<sequence>MARKKVREYTGKRLLREAMKRIAGVELPINVAQVTQATNYSDLLAEHPWLNQVKLVVKPDMLFGQRGKNDLVGLNLTFSEAEAFIRARMNKEVLINGLSGPVTTFVVEPFVPHEDEYYLSIQSGRAQQQQRQQQRQQYTITLGAMLGCDISFSTAGGVEIEENWDKVKTVTLPTGTPASGDALAPLVAPLPLELRPKLEAFLRNCFEVFDDLDATLLEMNPFTLDPKTGGRRRGPGCARCQNSHLHHKAAPQPLM</sequence>
<feature type="region of interest" description="Disordered" evidence="1">
    <location>
        <begin position="227"/>
        <end position="255"/>
    </location>
</feature>
<dbReference type="GO" id="GO:0016829">
    <property type="term" value="F:lyase activity"/>
    <property type="evidence" value="ECO:0007669"/>
    <property type="project" value="UniProtKB-KW"/>
</dbReference>
<dbReference type="KEGG" id="mng:MNEG_4257"/>
<organism evidence="3 4">
    <name type="scientific">Monoraphidium neglectum</name>
    <dbReference type="NCBI Taxonomy" id="145388"/>
    <lineage>
        <taxon>Eukaryota</taxon>
        <taxon>Viridiplantae</taxon>
        <taxon>Chlorophyta</taxon>
        <taxon>core chlorophytes</taxon>
        <taxon>Chlorophyceae</taxon>
        <taxon>CS clade</taxon>
        <taxon>Sphaeropleales</taxon>
        <taxon>Selenastraceae</taxon>
        <taxon>Monoraphidium</taxon>
    </lineage>
</organism>
<dbReference type="GeneID" id="25737135"/>
<dbReference type="Pfam" id="PF24948">
    <property type="entry name" value="Citrate_synth_N"/>
    <property type="match status" value="1"/>
</dbReference>
<reference evidence="3 4" key="1">
    <citation type="journal article" date="2013" name="BMC Genomics">
        <title>Reconstruction of the lipid metabolism for the microalga Monoraphidium neglectum from its genome sequence reveals characteristics suitable for biofuel production.</title>
        <authorList>
            <person name="Bogen C."/>
            <person name="Al-Dilaimi A."/>
            <person name="Albersmeier A."/>
            <person name="Wichmann J."/>
            <person name="Grundmann M."/>
            <person name="Rupp O."/>
            <person name="Lauersen K.J."/>
            <person name="Blifernez-Klassen O."/>
            <person name="Kalinowski J."/>
            <person name="Goesmann A."/>
            <person name="Mussgnug J.H."/>
            <person name="Kruse O."/>
        </authorList>
    </citation>
    <scope>NUCLEOTIDE SEQUENCE [LARGE SCALE GENOMIC DNA]</scope>
    <source>
        <strain evidence="3 4">SAG 48.87</strain>
    </source>
</reference>
<evidence type="ECO:0000256" key="1">
    <source>
        <dbReference type="SAM" id="MobiDB-lite"/>
    </source>
</evidence>
<evidence type="ECO:0000259" key="2">
    <source>
        <dbReference type="Pfam" id="PF24948"/>
    </source>
</evidence>
<name>A0A0D2LAA7_9CHLO</name>
<dbReference type="Proteomes" id="UP000054498">
    <property type="component" value="Unassembled WGS sequence"/>
</dbReference>
<dbReference type="Gene3D" id="3.30.470.110">
    <property type="match status" value="2"/>
</dbReference>
<keyword evidence="3" id="KW-0012">Acyltransferase</keyword>
<keyword evidence="3" id="KW-0808">Transferase</keyword>
<proteinExistence type="predicted"/>
<dbReference type="STRING" id="145388.A0A0D2LAA7"/>
<evidence type="ECO:0000313" key="3">
    <source>
        <dbReference type="EMBL" id="KIZ03704.1"/>
    </source>
</evidence>
<dbReference type="GO" id="GO:0003878">
    <property type="term" value="F:ATP citrate synthase activity"/>
    <property type="evidence" value="ECO:0007669"/>
    <property type="project" value="UniProtKB-EC"/>
</dbReference>
<dbReference type="RefSeq" id="XP_013902723.1">
    <property type="nucleotide sequence ID" value="XM_014047269.1"/>
</dbReference>
<dbReference type="EMBL" id="KK100800">
    <property type="protein sequence ID" value="KIZ03704.1"/>
    <property type="molecule type" value="Genomic_DNA"/>
</dbReference>
<feature type="domain" description="ATP-citrate synthase ATP-grasp" evidence="2">
    <location>
        <begin position="2"/>
        <end position="128"/>
    </location>
</feature>
<dbReference type="OrthoDB" id="3261737at2759"/>
<protein>
    <submittedName>
        <fullName evidence="3">ATP citrate (Pro-S)-lyase</fullName>
        <ecNumber evidence="3">2.3.3.8</ecNumber>
    </submittedName>
</protein>
<keyword evidence="3" id="KW-0456">Lyase</keyword>
<evidence type="ECO:0000313" key="4">
    <source>
        <dbReference type="Proteomes" id="UP000054498"/>
    </source>
</evidence>
<gene>
    <name evidence="3" type="ORF">MNEG_4257</name>
</gene>
<dbReference type="InterPro" id="IPR056749">
    <property type="entry name" value="Citrate_synth_N"/>
</dbReference>
<keyword evidence="4" id="KW-1185">Reference proteome</keyword>
<dbReference type="SUPFAM" id="SSF56059">
    <property type="entry name" value="Glutathione synthetase ATP-binding domain-like"/>
    <property type="match status" value="1"/>
</dbReference>
<dbReference type="EC" id="2.3.3.8" evidence="3"/>
<accession>A0A0D2LAA7</accession>
<dbReference type="AlphaFoldDB" id="A0A0D2LAA7"/>